<organism evidence="2 3">
    <name type="scientific">Stichopus japonicus</name>
    <name type="common">Sea cucumber</name>
    <dbReference type="NCBI Taxonomy" id="307972"/>
    <lineage>
        <taxon>Eukaryota</taxon>
        <taxon>Metazoa</taxon>
        <taxon>Echinodermata</taxon>
        <taxon>Eleutherozoa</taxon>
        <taxon>Echinozoa</taxon>
        <taxon>Holothuroidea</taxon>
        <taxon>Aspidochirotacea</taxon>
        <taxon>Aspidochirotida</taxon>
        <taxon>Stichopodidae</taxon>
        <taxon>Apostichopus</taxon>
    </lineage>
</organism>
<evidence type="ECO:0000313" key="2">
    <source>
        <dbReference type="EMBL" id="PIK34075.1"/>
    </source>
</evidence>
<sequence length="1040" mass="115335">MNSVWVFEKRAEDESNPSPRWEGVIIRYMHKSYTRFEDFRECYAKTSWNKVIHTMGKRGWELACIVTTPPSIQKGSLHSWGKSPRGGKTCDFTSLLRARVDIGPLESTPDRSIAQVPLPAEPPPTYAEAVAGDVTVLFSTSVTEALLPTGNAGPNNPLTTVHAAVQHTAPLPSTTVPTDRTHSAPGMVPRNVQTAANTANANSVPYQGGSANTVPPASDRIVPTTSNSVVNASTSVVTNASIPSSTRRTTDSSASAQGTADPSAQRNGNRGNQHASNHDGNASARPPPKPPRTLVEPGNRATRPLSGTLPANSTHTGSVIKELTILLLPTVQASNGFQAPPKPANRPENRKERERINTERGKGGNNLSARGENPREKSLEQNHGKHVHPPSRQGRQPPEGRYHATYRRPEENRARKATERENHRDHQTSATTRMTRYEKNRPVRREASKERSNHFSVVKGKDPVPKPKDLPDHWSHQSKFDGPQPAAGVSGHKDLAFNPAMVQKRRDRDYERVPGRNGENVGMKRSKDDMNFNHHQVRHKNDEITRAKFAEITNNRPVSGPSAQVKTFPQENTRFDQEPHGENKHPVISKTRQVQGGPDGVRKETSDGPRQKNPTDIRPGSDEKKPHHSDDETNPKTRSTPHNLPDLIRDKRSGDARQWVVKDLDVDEVFISSQVKPESQPQRGGHSPQVRQRASRNDGRTEQSVGRMFEASQVSQRLDLDMSDRRSLDSLQSFMDDQKRKPPEYDTVLAKRVVKPKPLKQSHNYEGPDIIEHTSRKGLPLQQSLPLQASNLPAKSKAPLPSYQQVIYSRSGARPKLKPSKSDQWSTDDTSRRPEVQRRQEDKRHQGPYERKVNEHDRLKNRQEIPMLRTTQAVDSYNQSAKQKPTLAPPPLERVSRSSVSPIGSVDSFDLISQWSQDDVEPPPSRLSKDLSGRAITGESTSSQADSVRGDYALVNDKRSYPVHSWDPGSSVGLDTEESVMGVKSSYWAAGGVRNSALDNGYSKPAPGTNLNCSQEKIIKSPSRTPSVSQRHVYIGKEIL</sequence>
<evidence type="ECO:0000256" key="1">
    <source>
        <dbReference type="SAM" id="MobiDB-lite"/>
    </source>
</evidence>
<feature type="region of interest" description="Disordered" evidence="1">
    <location>
        <begin position="916"/>
        <end position="947"/>
    </location>
</feature>
<feature type="region of interest" description="Disordered" evidence="1">
    <location>
        <begin position="334"/>
        <end position="468"/>
    </location>
</feature>
<feature type="compositionally biased region" description="Polar residues" evidence="1">
    <location>
        <begin position="552"/>
        <end position="572"/>
    </location>
</feature>
<reference evidence="2 3" key="1">
    <citation type="journal article" date="2017" name="PLoS Biol.">
        <title>The sea cucumber genome provides insights into morphological evolution and visceral regeneration.</title>
        <authorList>
            <person name="Zhang X."/>
            <person name="Sun L."/>
            <person name="Yuan J."/>
            <person name="Sun Y."/>
            <person name="Gao Y."/>
            <person name="Zhang L."/>
            <person name="Li S."/>
            <person name="Dai H."/>
            <person name="Hamel J.F."/>
            <person name="Liu C."/>
            <person name="Yu Y."/>
            <person name="Liu S."/>
            <person name="Lin W."/>
            <person name="Guo K."/>
            <person name="Jin S."/>
            <person name="Xu P."/>
            <person name="Storey K.B."/>
            <person name="Huan P."/>
            <person name="Zhang T."/>
            <person name="Zhou Y."/>
            <person name="Zhang J."/>
            <person name="Lin C."/>
            <person name="Li X."/>
            <person name="Xing L."/>
            <person name="Huo D."/>
            <person name="Sun M."/>
            <person name="Wang L."/>
            <person name="Mercier A."/>
            <person name="Li F."/>
            <person name="Yang H."/>
            <person name="Xiang J."/>
        </authorList>
    </citation>
    <scope>NUCLEOTIDE SEQUENCE [LARGE SCALE GENOMIC DNA]</scope>
    <source>
        <strain evidence="2">Shaxun</strain>
        <tissue evidence="2">Muscle</tissue>
    </source>
</reference>
<keyword evidence="3" id="KW-1185">Reference proteome</keyword>
<feature type="region of interest" description="Disordered" evidence="1">
    <location>
        <begin position="239"/>
        <end position="314"/>
    </location>
</feature>
<feature type="compositionally biased region" description="Basic and acidic residues" evidence="1">
    <location>
        <begin position="829"/>
        <end position="863"/>
    </location>
</feature>
<accession>A0A2G8JEC9</accession>
<feature type="compositionally biased region" description="Low complexity" evidence="1">
    <location>
        <begin position="239"/>
        <end position="256"/>
    </location>
</feature>
<feature type="region of interest" description="Disordered" evidence="1">
    <location>
        <begin position="503"/>
        <end position="527"/>
    </location>
</feature>
<dbReference type="Proteomes" id="UP000230750">
    <property type="component" value="Unassembled WGS sequence"/>
</dbReference>
<protein>
    <submittedName>
        <fullName evidence="2">Uncharacterized protein</fullName>
    </submittedName>
</protein>
<feature type="compositionally biased region" description="Basic and acidic residues" evidence="1">
    <location>
        <begin position="372"/>
        <end position="383"/>
    </location>
</feature>
<feature type="compositionally biased region" description="Polar residues" evidence="1">
    <location>
        <begin position="257"/>
        <end position="280"/>
    </location>
</feature>
<feature type="compositionally biased region" description="Basic and acidic residues" evidence="1">
    <location>
        <begin position="718"/>
        <end position="728"/>
    </location>
</feature>
<feature type="compositionally biased region" description="Polar residues" evidence="1">
    <location>
        <begin position="203"/>
        <end position="215"/>
    </location>
</feature>
<feature type="compositionally biased region" description="Low complexity" evidence="1">
    <location>
        <begin position="779"/>
        <end position="793"/>
    </location>
</feature>
<name>A0A2G8JEC9_STIJA</name>
<feature type="region of interest" description="Disordered" evidence="1">
    <location>
        <begin position="552"/>
        <end position="655"/>
    </location>
</feature>
<dbReference type="AlphaFoldDB" id="A0A2G8JEC9"/>
<feature type="region of interest" description="Disordered" evidence="1">
    <location>
        <begin position="473"/>
        <end position="492"/>
    </location>
</feature>
<feature type="compositionally biased region" description="Basic and acidic residues" evidence="1">
    <location>
        <begin position="398"/>
        <end position="427"/>
    </location>
</feature>
<feature type="compositionally biased region" description="Basic and acidic residues" evidence="1">
    <location>
        <begin position="435"/>
        <end position="468"/>
    </location>
</feature>
<feature type="region of interest" description="Disordered" evidence="1">
    <location>
        <begin position="201"/>
        <end position="226"/>
    </location>
</feature>
<comment type="caution">
    <text evidence="2">The sequence shown here is derived from an EMBL/GenBank/DDBJ whole genome shotgun (WGS) entry which is preliminary data.</text>
</comment>
<gene>
    <name evidence="2" type="ORF">BSL78_29101</name>
</gene>
<feature type="compositionally biased region" description="Basic and acidic residues" evidence="1">
    <location>
        <begin position="345"/>
        <end position="362"/>
    </location>
</feature>
<feature type="compositionally biased region" description="Basic and acidic residues" evidence="1">
    <location>
        <begin position="600"/>
        <end position="635"/>
    </location>
</feature>
<feature type="region of interest" description="Disordered" evidence="1">
    <location>
        <begin position="672"/>
        <end position="900"/>
    </location>
</feature>
<dbReference type="OrthoDB" id="5970923at2759"/>
<feature type="compositionally biased region" description="Basic and acidic residues" evidence="1">
    <location>
        <begin position="504"/>
        <end position="514"/>
    </location>
</feature>
<feature type="compositionally biased region" description="Polar residues" evidence="1">
    <location>
        <begin position="672"/>
        <end position="682"/>
    </location>
</feature>
<feature type="compositionally biased region" description="Polar residues" evidence="1">
    <location>
        <begin position="869"/>
        <end position="883"/>
    </location>
</feature>
<dbReference type="EMBL" id="MRZV01002295">
    <property type="protein sequence ID" value="PIK34075.1"/>
    <property type="molecule type" value="Genomic_DNA"/>
</dbReference>
<feature type="compositionally biased region" description="Basic and acidic residues" evidence="1">
    <location>
        <begin position="573"/>
        <end position="585"/>
    </location>
</feature>
<proteinExistence type="predicted"/>
<dbReference type="STRING" id="307972.A0A2G8JEC9"/>
<evidence type="ECO:0000313" key="3">
    <source>
        <dbReference type="Proteomes" id="UP000230750"/>
    </source>
</evidence>